<gene>
    <name evidence="4" type="ORF">CH238_02475</name>
    <name evidence="3" type="ORF">CLOLEP_03011</name>
</gene>
<dbReference type="SUPFAM" id="SSF47413">
    <property type="entry name" value="lambda repressor-like DNA-binding domains"/>
    <property type="match status" value="1"/>
</dbReference>
<evidence type="ECO:0000313" key="5">
    <source>
        <dbReference type="Proteomes" id="UP000003490"/>
    </source>
</evidence>
<reference evidence="3 5" key="2">
    <citation type="submission" date="2007-08" db="EMBL/GenBank/DDBJ databases">
        <authorList>
            <person name="Fulton L."/>
            <person name="Clifton S."/>
            <person name="Fulton B."/>
            <person name="Xu J."/>
            <person name="Minx P."/>
            <person name="Pepin K.H."/>
            <person name="Johnson M."/>
            <person name="Thiruvilangam P."/>
            <person name="Bhonagiri V."/>
            <person name="Nash W.E."/>
            <person name="Wang C."/>
            <person name="Mardis E.R."/>
            <person name="Wilson R.K."/>
        </authorList>
    </citation>
    <scope>NUCLEOTIDE SEQUENCE [LARGE SCALE GENOMIC DNA]</scope>
    <source>
        <strain evidence="3 5">DSM 753</strain>
    </source>
</reference>
<dbReference type="Pfam" id="PF01381">
    <property type="entry name" value="HTH_3"/>
    <property type="match status" value="1"/>
</dbReference>
<evidence type="ECO:0000313" key="6">
    <source>
        <dbReference type="Proteomes" id="UP000220611"/>
    </source>
</evidence>
<dbReference type="OrthoDB" id="9805654at2"/>
<proteinExistence type="predicted"/>
<dbReference type="AlphaFoldDB" id="A7VWP1"/>
<keyword evidence="1 3" id="KW-0238">DNA-binding</keyword>
<name>A7VWP1_9FIRM</name>
<keyword evidence="6" id="KW-1185">Reference proteome</keyword>
<reference evidence="3 5" key="1">
    <citation type="submission" date="2007-08" db="EMBL/GenBank/DDBJ databases">
        <title>Draft genome sequence of Clostridium leptum (DSM 753).</title>
        <authorList>
            <person name="Sudarsanam P."/>
            <person name="Ley R."/>
            <person name="Guruge J."/>
            <person name="Turnbaugh P.J."/>
            <person name="Mahowald M."/>
            <person name="Liep D."/>
            <person name="Gordon J."/>
        </authorList>
    </citation>
    <scope>NUCLEOTIDE SEQUENCE [LARGE SCALE GENOMIC DNA]</scope>
    <source>
        <strain evidence="3 5">DSM 753</strain>
    </source>
</reference>
<dbReference type="SMART" id="SM00530">
    <property type="entry name" value="HTH_XRE"/>
    <property type="match status" value="1"/>
</dbReference>
<dbReference type="PANTHER" id="PTHR46558">
    <property type="entry name" value="TRACRIPTIONAL REGULATORY PROTEIN-RELATED-RELATED"/>
    <property type="match status" value="1"/>
</dbReference>
<dbReference type="PROSITE" id="PS50943">
    <property type="entry name" value="HTH_CROC1"/>
    <property type="match status" value="1"/>
</dbReference>
<dbReference type="Proteomes" id="UP000003490">
    <property type="component" value="Unassembled WGS sequence"/>
</dbReference>
<dbReference type="EMBL" id="ABCB02000020">
    <property type="protein sequence ID" value="EDO60188.1"/>
    <property type="molecule type" value="Genomic_DNA"/>
</dbReference>
<comment type="caution">
    <text evidence="3">The sequence shown here is derived from an EMBL/GenBank/DDBJ whole genome shotgun (WGS) entry which is preliminary data.</text>
</comment>
<reference evidence="4 6" key="3">
    <citation type="submission" date="2017-07" db="EMBL/GenBank/DDBJ databases">
        <title>Prevalence of linear plasmids in Cutibacterium (Propionibacterium) acnes isolates obtained from prostatic tissue.</title>
        <authorList>
            <person name="Davidsson S."/>
            <person name="Carlsson J."/>
            <person name="Molling P."/>
            <person name="Andren O."/>
            <person name="Andersson S.-O."/>
            <person name="Brzuszkiewicz E."/>
            <person name="Poehlein A."/>
            <person name="Al-Zeer M."/>
            <person name="Brinkmann V."/>
            <person name="Scavenius C."/>
            <person name="Nazipi S."/>
            <person name="Soderquist B."/>
            <person name="Bruggemann H."/>
        </authorList>
    </citation>
    <scope>NUCLEOTIDE SEQUENCE [LARGE SCALE GENOMIC DNA]</scope>
    <source>
        <strain evidence="4 6">DSM 753</strain>
    </source>
</reference>
<evidence type="ECO:0000256" key="1">
    <source>
        <dbReference type="ARBA" id="ARBA00023125"/>
    </source>
</evidence>
<sequence length="112" mass="13048">MQFGDVLRGLLEETEITQKQLAAELNLLPATLGRYIRNEREPDIETIKRIAKYFHVSTDYLLDFQSGRTFSHIEDEVLRIFRSMTSEQQVIYVEQGKAVVRLNQKEKEAKSS</sequence>
<evidence type="ECO:0000313" key="4">
    <source>
        <dbReference type="EMBL" id="PEQ25877.1"/>
    </source>
</evidence>
<dbReference type="GO" id="GO:0003677">
    <property type="term" value="F:DNA binding"/>
    <property type="evidence" value="ECO:0007669"/>
    <property type="project" value="UniProtKB-KW"/>
</dbReference>
<dbReference type="Proteomes" id="UP000220611">
    <property type="component" value="Unassembled WGS sequence"/>
</dbReference>
<dbReference type="CDD" id="cd00093">
    <property type="entry name" value="HTH_XRE"/>
    <property type="match status" value="1"/>
</dbReference>
<accession>A7VWP1</accession>
<dbReference type="EMBL" id="NOXF01000001">
    <property type="protein sequence ID" value="PEQ25877.1"/>
    <property type="molecule type" value="Genomic_DNA"/>
</dbReference>
<dbReference type="eggNOG" id="COG1396">
    <property type="taxonomic scope" value="Bacteria"/>
</dbReference>
<dbReference type="PANTHER" id="PTHR46558:SF11">
    <property type="entry name" value="HTH-TYPE TRANSCRIPTIONAL REGULATOR XRE"/>
    <property type="match status" value="1"/>
</dbReference>
<evidence type="ECO:0000313" key="3">
    <source>
        <dbReference type="EMBL" id="EDO60188.1"/>
    </source>
</evidence>
<feature type="domain" description="HTH cro/C1-type" evidence="2">
    <location>
        <begin position="7"/>
        <end position="61"/>
    </location>
</feature>
<protein>
    <submittedName>
        <fullName evidence="3">DNA-binding helix-turn-helix protein</fullName>
    </submittedName>
    <submittedName>
        <fullName evidence="4">XRE family transcriptional regulator</fullName>
    </submittedName>
</protein>
<dbReference type="InterPro" id="IPR010982">
    <property type="entry name" value="Lambda_DNA-bd_dom_sf"/>
</dbReference>
<organism evidence="3 5">
    <name type="scientific">[Clostridium] leptum DSM 753</name>
    <dbReference type="NCBI Taxonomy" id="428125"/>
    <lineage>
        <taxon>Bacteria</taxon>
        <taxon>Bacillati</taxon>
        <taxon>Bacillota</taxon>
        <taxon>Clostridia</taxon>
        <taxon>Eubacteriales</taxon>
        <taxon>Oscillospiraceae</taxon>
        <taxon>Oscillospiraceae incertae sedis</taxon>
    </lineage>
</organism>
<evidence type="ECO:0000259" key="2">
    <source>
        <dbReference type="PROSITE" id="PS50943"/>
    </source>
</evidence>
<dbReference type="InterPro" id="IPR001387">
    <property type="entry name" value="Cro/C1-type_HTH"/>
</dbReference>
<dbReference type="Gene3D" id="1.10.260.40">
    <property type="entry name" value="lambda repressor-like DNA-binding domains"/>
    <property type="match status" value="1"/>
</dbReference>
<dbReference type="HOGENOM" id="CLU_066192_4_2_9"/>